<evidence type="ECO:0000313" key="2">
    <source>
        <dbReference type="Proteomes" id="UP000004038"/>
    </source>
</evidence>
<dbReference type="AlphaFoldDB" id="H0FU65"/>
<evidence type="ECO:0000313" key="1">
    <source>
        <dbReference type="EMBL" id="EHK79396.1"/>
    </source>
</evidence>
<protein>
    <submittedName>
        <fullName evidence="1">Uncharacterized protein</fullName>
    </submittedName>
</protein>
<proteinExistence type="predicted"/>
<accession>H0FU65</accession>
<reference evidence="1 2" key="1">
    <citation type="journal article" date="2012" name="J. Bacteriol.">
        <title>Draft Genome Sequence of Sinorhizobium meliloti CCNWSX0020, a Nitrogen-Fixing Symbiont with Copper Tolerance Capability Isolated from Lead-Zinc Mine Tailings.</title>
        <authorList>
            <person name="Li Z."/>
            <person name="Ma Z."/>
            <person name="Hao X."/>
            <person name="Wei G."/>
        </authorList>
    </citation>
    <scope>NUCLEOTIDE SEQUENCE [LARGE SCALE GENOMIC DNA]</scope>
    <source>
        <strain evidence="1 2">CCNWSX0020</strain>
    </source>
</reference>
<name>H0FU65_RHIML</name>
<dbReference type="EMBL" id="AGVV01000004">
    <property type="protein sequence ID" value="EHK79396.1"/>
    <property type="molecule type" value="Genomic_DNA"/>
</dbReference>
<organism evidence="1 2">
    <name type="scientific">Sinorhizobium meliloti CCNWSX0020</name>
    <dbReference type="NCBI Taxonomy" id="1107881"/>
    <lineage>
        <taxon>Bacteria</taxon>
        <taxon>Pseudomonadati</taxon>
        <taxon>Pseudomonadota</taxon>
        <taxon>Alphaproteobacteria</taxon>
        <taxon>Hyphomicrobiales</taxon>
        <taxon>Rhizobiaceae</taxon>
        <taxon>Sinorhizobium/Ensifer group</taxon>
        <taxon>Sinorhizobium</taxon>
    </lineage>
</organism>
<gene>
    <name evidence="1" type="ORF">SM0020_03470</name>
</gene>
<dbReference type="Proteomes" id="UP000004038">
    <property type="component" value="Unassembled WGS sequence"/>
</dbReference>
<sequence length="33" mass="3890">MEMKFHQGIVIFHICIHPTQDHMNCFFAPPDGF</sequence>